<evidence type="ECO:0000259" key="5">
    <source>
        <dbReference type="PROSITE" id="PS50932"/>
    </source>
</evidence>
<dbReference type="Pfam" id="PF00356">
    <property type="entry name" value="LacI"/>
    <property type="match status" value="1"/>
</dbReference>
<dbReference type="InterPro" id="IPR000843">
    <property type="entry name" value="HTH_LacI"/>
</dbReference>
<evidence type="ECO:0000313" key="7">
    <source>
        <dbReference type="Proteomes" id="UP000565572"/>
    </source>
</evidence>
<dbReference type="RefSeq" id="WP_183342463.1">
    <property type="nucleotide sequence ID" value="NZ_JACHZG010000009.1"/>
</dbReference>
<keyword evidence="2" id="KW-0805">Transcription regulation</keyword>
<dbReference type="Proteomes" id="UP000565572">
    <property type="component" value="Unassembled WGS sequence"/>
</dbReference>
<dbReference type="EMBL" id="JACHZG010000009">
    <property type="protein sequence ID" value="MBB3328998.1"/>
    <property type="molecule type" value="Genomic_DNA"/>
</dbReference>
<protein>
    <submittedName>
        <fullName evidence="6">LacI family transcriptional regulator</fullName>
    </submittedName>
</protein>
<dbReference type="CDD" id="cd01392">
    <property type="entry name" value="HTH_LacI"/>
    <property type="match status" value="1"/>
</dbReference>
<dbReference type="SUPFAM" id="SSF47413">
    <property type="entry name" value="lambda repressor-like DNA-binding domains"/>
    <property type="match status" value="1"/>
</dbReference>
<dbReference type="InterPro" id="IPR010982">
    <property type="entry name" value="Lambda_DNA-bd_dom_sf"/>
</dbReference>
<dbReference type="PANTHER" id="PTHR30146:SF148">
    <property type="entry name" value="HTH-TYPE TRANSCRIPTIONAL REPRESSOR PURR-RELATED"/>
    <property type="match status" value="1"/>
</dbReference>
<dbReference type="GO" id="GO:0000976">
    <property type="term" value="F:transcription cis-regulatory region binding"/>
    <property type="evidence" value="ECO:0007669"/>
    <property type="project" value="TreeGrafter"/>
</dbReference>
<keyword evidence="7" id="KW-1185">Reference proteome</keyword>
<organism evidence="6 7">
    <name type="scientific">Microlunatus antarcticus</name>
    <dbReference type="NCBI Taxonomy" id="53388"/>
    <lineage>
        <taxon>Bacteria</taxon>
        <taxon>Bacillati</taxon>
        <taxon>Actinomycetota</taxon>
        <taxon>Actinomycetes</taxon>
        <taxon>Propionibacteriales</taxon>
        <taxon>Propionibacteriaceae</taxon>
        <taxon>Microlunatus</taxon>
    </lineage>
</organism>
<dbReference type="PROSITE" id="PS50932">
    <property type="entry name" value="HTH_LACI_2"/>
    <property type="match status" value="1"/>
</dbReference>
<gene>
    <name evidence="6" type="ORF">FHX39_003995</name>
</gene>
<dbReference type="Gene3D" id="1.10.260.40">
    <property type="entry name" value="lambda repressor-like DNA-binding domains"/>
    <property type="match status" value="1"/>
</dbReference>
<keyword evidence="3" id="KW-0238">DNA-binding</keyword>
<dbReference type="SUPFAM" id="SSF53822">
    <property type="entry name" value="Periplasmic binding protein-like I"/>
    <property type="match status" value="1"/>
</dbReference>
<evidence type="ECO:0000256" key="3">
    <source>
        <dbReference type="ARBA" id="ARBA00023125"/>
    </source>
</evidence>
<dbReference type="SMART" id="SM00354">
    <property type="entry name" value="HTH_LACI"/>
    <property type="match status" value="1"/>
</dbReference>
<accession>A0A7W5JZA3</accession>
<dbReference type="AlphaFoldDB" id="A0A7W5JZA3"/>
<name>A0A7W5JZA3_9ACTN</name>
<sequence length="339" mass="35923">MTRRATAQDVADLAGVSRSAVSLVLNGRADGNISRVKQEAVRDAALQLHYTPNAVALSLRSKRTETIGVLTWPDHRQMPLALLGAVYRAASSAGYLLMMVDAQERPWQVDALLDRRVDGFMVVAPELADFAVPEPVSNVPTVMVNCFDPSLGASSLVPDEVGAGASAAQRLIESGHRELGVVAGREGLASERRVQGVERAAQGAGLARPVVVRAGHSIDDGYRAARELLESDQVPSALVCTHERLALGVLLAASDVGLSVPEDLSLVSLDDGENLAARLVPSVDLVERPDPVIATHALELLVDQLRHGGHSAVRRLTFVCPVRRGASVAPPRLRALNAG</sequence>
<dbReference type="GO" id="GO:0003700">
    <property type="term" value="F:DNA-binding transcription factor activity"/>
    <property type="evidence" value="ECO:0007669"/>
    <property type="project" value="TreeGrafter"/>
</dbReference>
<keyword evidence="4" id="KW-0804">Transcription</keyword>
<dbReference type="InterPro" id="IPR046335">
    <property type="entry name" value="LacI/GalR-like_sensor"/>
</dbReference>
<feature type="domain" description="HTH lacI-type" evidence="5">
    <location>
        <begin position="5"/>
        <end position="61"/>
    </location>
</feature>
<evidence type="ECO:0000313" key="6">
    <source>
        <dbReference type="EMBL" id="MBB3328998.1"/>
    </source>
</evidence>
<evidence type="ECO:0000256" key="4">
    <source>
        <dbReference type="ARBA" id="ARBA00023163"/>
    </source>
</evidence>
<comment type="caution">
    <text evidence="6">The sequence shown here is derived from an EMBL/GenBank/DDBJ whole genome shotgun (WGS) entry which is preliminary data.</text>
</comment>
<dbReference type="Pfam" id="PF13377">
    <property type="entry name" value="Peripla_BP_3"/>
    <property type="match status" value="1"/>
</dbReference>
<proteinExistence type="predicted"/>
<keyword evidence="1" id="KW-0678">Repressor</keyword>
<dbReference type="PANTHER" id="PTHR30146">
    <property type="entry name" value="LACI-RELATED TRANSCRIPTIONAL REPRESSOR"/>
    <property type="match status" value="1"/>
</dbReference>
<dbReference type="InterPro" id="IPR028082">
    <property type="entry name" value="Peripla_BP_I"/>
</dbReference>
<reference evidence="6 7" key="1">
    <citation type="submission" date="2020-08" db="EMBL/GenBank/DDBJ databases">
        <title>Sequencing the genomes of 1000 actinobacteria strains.</title>
        <authorList>
            <person name="Klenk H.-P."/>
        </authorList>
    </citation>
    <scope>NUCLEOTIDE SEQUENCE [LARGE SCALE GENOMIC DNA]</scope>
    <source>
        <strain evidence="6 7">DSM 11053</strain>
    </source>
</reference>
<evidence type="ECO:0000256" key="2">
    <source>
        <dbReference type="ARBA" id="ARBA00023015"/>
    </source>
</evidence>
<evidence type="ECO:0000256" key="1">
    <source>
        <dbReference type="ARBA" id="ARBA00022491"/>
    </source>
</evidence>
<dbReference type="Gene3D" id="3.40.50.2300">
    <property type="match status" value="2"/>
</dbReference>